<dbReference type="PANTHER" id="PTHR21530:SF7">
    <property type="entry name" value="TRAB DOMAIN-CONTAINING PROTEIN"/>
    <property type="match status" value="1"/>
</dbReference>
<dbReference type="InterPro" id="IPR046345">
    <property type="entry name" value="TraB_PrgY-like"/>
</dbReference>
<dbReference type="PANTHER" id="PTHR21530">
    <property type="entry name" value="PHEROMONE SHUTDOWN PROTEIN"/>
    <property type="match status" value="1"/>
</dbReference>
<feature type="transmembrane region" description="Helical" evidence="2">
    <location>
        <begin position="425"/>
        <end position="448"/>
    </location>
</feature>
<dbReference type="OrthoDB" id="510339at2759"/>
<accession>A0A2P6VNX2</accession>
<evidence type="ECO:0000313" key="4">
    <source>
        <dbReference type="Proteomes" id="UP000239649"/>
    </source>
</evidence>
<organism evidence="3 4">
    <name type="scientific">Micractinium conductrix</name>
    <dbReference type="NCBI Taxonomy" id="554055"/>
    <lineage>
        <taxon>Eukaryota</taxon>
        <taxon>Viridiplantae</taxon>
        <taxon>Chlorophyta</taxon>
        <taxon>core chlorophytes</taxon>
        <taxon>Trebouxiophyceae</taxon>
        <taxon>Chlorellales</taxon>
        <taxon>Chlorellaceae</taxon>
        <taxon>Chlorella clade</taxon>
        <taxon>Micractinium</taxon>
    </lineage>
</organism>
<sequence length="492" mass="52526">MAEGGGETGSYIMIQHPSGSKVYVVGTAHVSRKAAQDVAALIDRVSPAAVVLELDEGREKKMLEQEQQGDTFGVRKLQGKSKWQIVKMAFTGEAFPYFMATIFTITGAVMGTTPGSEFLAADAAARAAGAQVVLADRDQDVTLQRLQYYTAALTRQDSRRKADSQRLRRVMDQSVDAEGRGGVPGGFPTDTAPSAGGMPGILSRPDVLPSTREEEAAEEVRVAQTPDDPWGLGPQENSEEGMRRRLTEMMKEGGCLRPNAVLEAAKRLFKAGMDPKSSIDPLDVLAVRECGESLVETFRQRAMKGDDTWLQRLEREQVAGAKGAAGMERSNLAIQKVIVDERDLILARRLWEAGEEASPLPVVGVVGAGHIKGIQRYWATAGDPSTEATVQRYLQAPAEQGPPGWATAAVGGLVLGTIAYRRPRAAAFFVGAATLMAAPYLGFMVITVNRFSKFASKLVSTVEGMDATGFASGESGWAGGGGGGDDDAGEWK</sequence>
<dbReference type="CDD" id="cd14726">
    <property type="entry name" value="TraB_PrgY-like"/>
    <property type="match status" value="1"/>
</dbReference>
<protein>
    <submittedName>
        <fullName evidence="3">Pheromone shutdown</fullName>
    </submittedName>
</protein>
<keyword evidence="4" id="KW-1185">Reference proteome</keyword>
<evidence type="ECO:0000256" key="1">
    <source>
        <dbReference type="SAM" id="MobiDB-lite"/>
    </source>
</evidence>
<dbReference type="EMBL" id="LHPF02000002">
    <property type="protein sequence ID" value="PSC75796.1"/>
    <property type="molecule type" value="Genomic_DNA"/>
</dbReference>
<feature type="compositionally biased region" description="Basic and acidic residues" evidence="1">
    <location>
        <begin position="156"/>
        <end position="171"/>
    </location>
</feature>
<keyword evidence="2" id="KW-0812">Transmembrane</keyword>
<proteinExistence type="predicted"/>
<dbReference type="AlphaFoldDB" id="A0A2P6VNX2"/>
<feature type="region of interest" description="Disordered" evidence="1">
    <location>
        <begin position="473"/>
        <end position="492"/>
    </location>
</feature>
<comment type="caution">
    <text evidence="3">The sequence shown here is derived from an EMBL/GenBank/DDBJ whole genome shotgun (WGS) entry which is preliminary data.</text>
</comment>
<gene>
    <name evidence="3" type="ORF">C2E20_1237</name>
</gene>
<reference evidence="3 4" key="1">
    <citation type="journal article" date="2018" name="Plant J.">
        <title>Genome sequences of Chlorella sorokiniana UTEX 1602 and Micractinium conductrix SAG 241.80: implications to maltose excretion by a green alga.</title>
        <authorList>
            <person name="Arriola M.B."/>
            <person name="Velmurugan N."/>
            <person name="Zhang Y."/>
            <person name="Plunkett M.H."/>
            <person name="Hondzo H."/>
            <person name="Barney B.M."/>
        </authorList>
    </citation>
    <scope>NUCLEOTIDE SEQUENCE [LARGE SCALE GENOMIC DNA]</scope>
    <source>
        <strain evidence="3 4">SAG 241.80</strain>
    </source>
</reference>
<evidence type="ECO:0000256" key="2">
    <source>
        <dbReference type="SAM" id="Phobius"/>
    </source>
</evidence>
<feature type="region of interest" description="Disordered" evidence="1">
    <location>
        <begin position="155"/>
        <end position="238"/>
    </location>
</feature>
<feature type="compositionally biased region" description="Basic and acidic residues" evidence="1">
    <location>
        <begin position="211"/>
        <end position="221"/>
    </location>
</feature>
<evidence type="ECO:0000313" key="3">
    <source>
        <dbReference type="EMBL" id="PSC75796.1"/>
    </source>
</evidence>
<dbReference type="Pfam" id="PF01963">
    <property type="entry name" value="TraB_PrgY_gumN"/>
    <property type="match status" value="1"/>
</dbReference>
<keyword evidence="2" id="KW-0472">Membrane</keyword>
<dbReference type="InterPro" id="IPR002816">
    <property type="entry name" value="TraB/PrgY/GumN_fam"/>
</dbReference>
<keyword evidence="2" id="KW-1133">Transmembrane helix</keyword>
<dbReference type="Proteomes" id="UP000239649">
    <property type="component" value="Unassembled WGS sequence"/>
</dbReference>
<name>A0A2P6VNX2_9CHLO</name>